<dbReference type="InterPro" id="IPR001279">
    <property type="entry name" value="Metallo-B-lactamas"/>
</dbReference>
<dbReference type="SMART" id="SM00849">
    <property type="entry name" value="Lactamase_B"/>
    <property type="match status" value="1"/>
</dbReference>
<accession>A0A931HSJ3</accession>
<dbReference type="Gene3D" id="3.60.15.10">
    <property type="entry name" value="Ribonuclease Z/Hydroxyacylglutathione hydrolase-like"/>
    <property type="match status" value="1"/>
</dbReference>
<feature type="domain" description="Metallo-beta-lactamase" evidence="1">
    <location>
        <begin position="16"/>
        <end position="205"/>
    </location>
</feature>
<dbReference type="RefSeq" id="WP_197315463.1">
    <property type="nucleotide sequence ID" value="NZ_JADZSC010000001.1"/>
</dbReference>
<evidence type="ECO:0000313" key="3">
    <source>
        <dbReference type="Proteomes" id="UP000614490"/>
    </source>
</evidence>
<dbReference type="PANTHER" id="PTHR42951:SF14">
    <property type="entry name" value="METALLO-BETA-LACTAMASE SUPERFAMILY PROTEIN"/>
    <property type="match status" value="1"/>
</dbReference>
<proteinExistence type="predicted"/>
<dbReference type="InterPro" id="IPR036866">
    <property type="entry name" value="RibonucZ/Hydroxyglut_hydro"/>
</dbReference>
<dbReference type="InterPro" id="IPR050855">
    <property type="entry name" value="NDM-1-like"/>
</dbReference>
<dbReference type="EMBL" id="JADZSC010000001">
    <property type="protein sequence ID" value="MBH0228817.1"/>
    <property type="molecule type" value="Genomic_DNA"/>
</dbReference>
<dbReference type="Proteomes" id="UP000614490">
    <property type="component" value="Unassembled WGS sequence"/>
</dbReference>
<name>A0A931HSJ3_9BACI</name>
<evidence type="ECO:0000259" key="1">
    <source>
        <dbReference type="SMART" id="SM00849"/>
    </source>
</evidence>
<protein>
    <submittedName>
        <fullName evidence="2">MBL fold metallo-hydrolase</fullName>
    </submittedName>
</protein>
<keyword evidence="3" id="KW-1185">Reference proteome</keyword>
<gene>
    <name evidence="2" type="ORF">H0267_01210</name>
</gene>
<dbReference type="PANTHER" id="PTHR42951">
    <property type="entry name" value="METALLO-BETA-LACTAMASE DOMAIN-CONTAINING"/>
    <property type="match status" value="1"/>
</dbReference>
<sequence length="301" mass="34024">MSFKKIKENCYYYHSSVNIGYIQEGENGLLIDAGIDRSAVKKVLRELESRELPLTHLFITHAHADHYGGASYIQDSYSVHTMAPPFEEAILRNPMLEPLYLFGGNDPVEELDNKFLRGEAIHIDEVIEEGKVSIGSMEAEVFVLPGHSYQQAALMINGILYAGDSYFSNETLTKHKIPFITDVAKTLNSLNRLLSMDYEGAVPGHGVFESDPTETINQNITYHTSLMDWLEDYLSNYSEGVSHEQVVSDMCQAYNVQASGLGHWLLYRTAVTAYLLGLKKDQHVYDKIADFRWTFFSSSKN</sequence>
<evidence type="ECO:0000313" key="2">
    <source>
        <dbReference type="EMBL" id="MBH0228817.1"/>
    </source>
</evidence>
<dbReference type="AlphaFoldDB" id="A0A931HSJ3"/>
<dbReference type="Pfam" id="PF00753">
    <property type="entry name" value="Lactamase_B"/>
    <property type="match status" value="1"/>
</dbReference>
<organism evidence="2 3">
    <name type="scientific">Halobacillus yeomjeoni</name>
    <dbReference type="NCBI Taxonomy" id="311194"/>
    <lineage>
        <taxon>Bacteria</taxon>
        <taxon>Bacillati</taxon>
        <taxon>Bacillota</taxon>
        <taxon>Bacilli</taxon>
        <taxon>Bacillales</taxon>
        <taxon>Bacillaceae</taxon>
        <taxon>Halobacillus</taxon>
    </lineage>
</organism>
<reference evidence="2 3" key="1">
    <citation type="journal article" date="2005" name="Int. J. Syst. Evol. Microbiol.">
        <title>Halobacillus yeomjeoni sp. nov., isolated from a marine solar saltern in Korea.</title>
        <authorList>
            <person name="Yoon J.H."/>
            <person name="Kang S.J."/>
            <person name="Lee C.H."/>
            <person name="Oh H.W."/>
            <person name="Oh T.K."/>
        </authorList>
    </citation>
    <scope>NUCLEOTIDE SEQUENCE [LARGE SCALE GENOMIC DNA]</scope>
    <source>
        <strain evidence="2 3">KCTC 3957</strain>
    </source>
</reference>
<comment type="caution">
    <text evidence="2">The sequence shown here is derived from an EMBL/GenBank/DDBJ whole genome shotgun (WGS) entry which is preliminary data.</text>
</comment>
<dbReference type="CDD" id="cd07743">
    <property type="entry name" value="metallo-hydrolase-like_MBL-fold"/>
    <property type="match status" value="1"/>
</dbReference>
<dbReference type="SUPFAM" id="SSF56281">
    <property type="entry name" value="Metallo-hydrolase/oxidoreductase"/>
    <property type="match status" value="1"/>
</dbReference>